<organism evidence="15 16">
    <name type="scientific">Yersinia canariae</name>
    <dbReference type="NCBI Taxonomy" id="2607663"/>
    <lineage>
        <taxon>Bacteria</taxon>
        <taxon>Pseudomonadati</taxon>
        <taxon>Pseudomonadota</taxon>
        <taxon>Gammaproteobacteria</taxon>
        <taxon>Enterobacterales</taxon>
        <taxon>Yersiniaceae</taxon>
        <taxon>Yersinia</taxon>
    </lineage>
</organism>
<name>A0A857EU72_9GAMM</name>
<comment type="catalytic activity">
    <reaction evidence="11">
        <text>fumarate(in) + succinate(out) = fumarate(out) + succinate(in)</text>
        <dbReference type="Rhea" id="RHEA:29323"/>
        <dbReference type="ChEBI" id="CHEBI:29806"/>
        <dbReference type="ChEBI" id="CHEBI:30031"/>
    </reaction>
    <physiologicalReaction direction="right-to-left" evidence="11">
        <dbReference type="Rhea" id="RHEA:29325"/>
    </physiologicalReaction>
</comment>
<dbReference type="Pfam" id="PF03605">
    <property type="entry name" value="DcuA_DcuB"/>
    <property type="match status" value="1"/>
</dbReference>
<feature type="transmembrane region" description="Helical" evidence="14">
    <location>
        <begin position="410"/>
        <end position="432"/>
    </location>
</feature>
<comment type="subcellular location">
    <subcellularLocation>
        <location evidence="1 13">Cell inner membrane</location>
        <topology evidence="1 13">Multi-pass membrane protein</topology>
    </subcellularLocation>
</comment>
<dbReference type="InterPro" id="IPR004668">
    <property type="entry name" value="Anaer_Dcu_memb_transpt"/>
</dbReference>
<accession>A0A857EU72</accession>
<feature type="transmembrane region" description="Helical" evidence="14">
    <location>
        <begin position="45"/>
        <end position="67"/>
    </location>
</feature>
<sequence length="433" mass="45495">MIAVELVIVLLAIFLGARLGGIGIGFAGGIGVLVLAIIGVKPGSIPFDVISIIMAVIAAISAMQVAGGMDYLVQQTEKLLRKNPKHITILAPLVTYFLTIFAGTGNISLSALPVIAEVAKEQGIKPCRPLSTAVVSAQIAITASPISAAVVYMSSVMEGHGVSYLHLLMIVIPSTLLAVFVMSLIVSWCFNSKLSDDPIYLKRLEEGLVTLRGDTVKVIKPRAKTSVLLFLAGVLCVVAYAIINSPSVGLVATPLMNTTNAILIIMLSVATITTMVCSVDTDSILNSSTFKAGMSACICILGVAWLGDTFVQHNLEWIKETAGSLIQAHSWLLAVIFFFCSALLYSQAATAKALMPMAMALNVSPLAAIASFAAVSGLFILPTYPTLVAAVQMDDTGTTRIGRFVFNHPFFIPGTIGVALAVCFGFVMGGLVL</sequence>
<dbReference type="GO" id="GO:0015556">
    <property type="term" value="F:C4-dicarboxylate transmembrane transporter activity"/>
    <property type="evidence" value="ECO:0007669"/>
    <property type="project" value="InterPro"/>
</dbReference>
<protein>
    <recommendedName>
        <fullName evidence="13">C4-dicarboxylate transporter</fullName>
    </recommendedName>
</protein>
<evidence type="ECO:0000256" key="6">
    <source>
        <dbReference type="ARBA" id="ARBA00022692"/>
    </source>
</evidence>
<gene>
    <name evidence="15" type="ORF">F0T03_02300</name>
</gene>
<evidence type="ECO:0000256" key="8">
    <source>
        <dbReference type="ARBA" id="ARBA00023136"/>
    </source>
</evidence>
<dbReference type="NCBIfam" id="TIGR00770">
    <property type="entry name" value="Dcu"/>
    <property type="match status" value="1"/>
</dbReference>
<keyword evidence="6 14" id="KW-0812">Transmembrane</keyword>
<dbReference type="NCBIfam" id="NF009136">
    <property type="entry name" value="PRK12489.1"/>
    <property type="match status" value="1"/>
</dbReference>
<keyword evidence="16" id="KW-1185">Reference proteome</keyword>
<proteinExistence type="inferred from homology"/>
<evidence type="ECO:0000256" key="13">
    <source>
        <dbReference type="PIRNR" id="PIRNR004539"/>
    </source>
</evidence>
<comment type="function">
    <text evidence="13">Responsible for the transport of C4-dicarboxylates.</text>
</comment>
<dbReference type="PANTHER" id="PTHR36106">
    <property type="entry name" value="ANAEROBIC C4-DICARBOXYLATE TRANSPORTER DCUB"/>
    <property type="match status" value="1"/>
</dbReference>
<evidence type="ECO:0000313" key="16">
    <source>
        <dbReference type="Proteomes" id="UP000464402"/>
    </source>
</evidence>
<dbReference type="PANTHER" id="PTHR36106:SF2">
    <property type="entry name" value="C4-DICARBOXYLATE TRANSPORTER DCUA"/>
    <property type="match status" value="1"/>
</dbReference>
<feature type="transmembrane region" description="Helical" evidence="14">
    <location>
        <begin position="130"/>
        <end position="152"/>
    </location>
</feature>
<dbReference type="GeneID" id="75138707"/>
<evidence type="ECO:0000256" key="4">
    <source>
        <dbReference type="ARBA" id="ARBA00022475"/>
    </source>
</evidence>
<evidence type="ECO:0000256" key="1">
    <source>
        <dbReference type="ARBA" id="ARBA00004429"/>
    </source>
</evidence>
<dbReference type="PIRSF" id="PIRSF004539">
    <property type="entry name" value="C4-dicrbxl_trns"/>
    <property type="match status" value="1"/>
</dbReference>
<dbReference type="NCBIfam" id="NF006927">
    <property type="entry name" value="PRK09412.1"/>
    <property type="match status" value="1"/>
</dbReference>
<feature type="transmembrane region" description="Helical" evidence="14">
    <location>
        <begin position="326"/>
        <end position="345"/>
    </location>
</feature>
<evidence type="ECO:0000256" key="9">
    <source>
        <dbReference type="ARBA" id="ARBA00034237"/>
    </source>
</evidence>
<comment type="catalytic activity">
    <reaction evidence="10">
        <text>(S)-malate(in) + succinate(out) = (S)-malate(out) + succinate(in)</text>
        <dbReference type="Rhea" id="RHEA:29327"/>
        <dbReference type="ChEBI" id="CHEBI:15589"/>
        <dbReference type="ChEBI" id="CHEBI:30031"/>
    </reaction>
    <physiologicalReaction direction="right-to-left" evidence="10">
        <dbReference type="Rhea" id="RHEA:29329"/>
    </physiologicalReaction>
</comment>
<evidence type="ECO:0000256" key="7">
    <source>
        <dbReference type="ARBA" id="ARBA00022989"/>
    </source>
</evidence>
<dbReference type="AlphaFoldDB" id="A0A857EU72"/>
<evidence type="ECO:0000256" key="12">
    <source>
        <dbReference type="ARBA" id="ARBA00036117"/>
    </source>
</evidence>
<evidence type="ECO:0000313" key="15">
    <source>
        <dbReference type="EMBL" id="QHB31133.1"/>
    </source>
</evidence>
<comment type="catalytic activity">
    <reaction evidence="9">
        <text>L-aspartate(in) + succinate(out) = L-aspartate(out) + succinate(in)</text>
        <dbReference type="Rhea" id="RHEA:29343"/>
        <dbReference type="ChEBI" id="CHEBI:29991"/>
        <dbReference type="ChEBI" id="CHEBI:30031"/>
    </reaction>
    <physiologicalReaction direction="right-to-left" evidence="9">
        <dbReference type="Rhea" id="RHEA:29345"/>
    </physiologicalReaction>
</comment>
<keyword evidence="3 13" id="KW-0813">Transport</keyword>
<comment type="similarity">
    <text evidence="2 13">Belongs to the DcuA/DcuB transporter (TC 2.A.13.1) family.</text>
</comment>
<evidence type="ECO:0000256" key="3">
    <source>
        <dbReference type="ARBA" id="ARBA00022448"/>
    </source>
</evidence>
<evidence type="ECO:0000256" key="14">
    <source>
        <dbReference type="SAM" id="Phobius"/>
    </source>
</evidence>
<feature type="transmembrane region" description="Helical" evidence="14">
    <location>
        <begin position="366"/>
        <end position="390"/>
    </location>
</feature>
<keyword evidence="5 13" id="KW-0997">Cell inner membrane</keyword>
<keyword evidence="8 13" id="KW-0472">Membrane</keyword>
<feature type="transmembrane region" description="Helical" evidence="14">
    <location>
        <begin position="6"/>
        <end position="38"/>
    </location>
</feature>
<dbReference type="EMBL" id="CP043727">
    <property type="protein sequence ID" value="QHB31133.1"/>
    <property type="molecule type" value="Genomic_DNA"/>
</dbReference>
<keyword evidence="7 14" id="KW-1133">Transmembrane helix</keyword>
<feature type="transmembrane region" description="Helical" evidence="14">
    <location>
        <begin position="289"/>
        <end position="306"/>
    </location>
</feature>
<feature type="transmembrane region" description="Helical" evidence="14">
    <location>
        <begin position="164"/>
        <end position="190"/>
    </location>
</feature>
<feature type="transmembrane region" description="Helical" evidence="14">
    <location>
        <begin position="227"/>
        <end position="243"/>
    </location>
</feature>
<feature type="transmembrane region" description="Helical" evidence="14">
    <location>
        <begin position="87"/>
        <end position="109"/>
    </location>
</feature>
<dbReference type="Proteomes" id="UP000464402">
    <property type="component" value="Chromosome"/>
</dbReference>
<dbReference type="GO" id="GO:0005886">
    <property type="term" value="C:plasma membrane"/>
    <property type="evidence" value="ECO:0007669"/>
    <property type="project" value="UniProtKB-SubCell"/>
</dbReference>
<evidence type="ECO:0000256" key="10">
    <source>
        <dbReference type="ARBA" id="ARBA00034284"/>
    </source>
</evidence>
<evidence type="ECO:0000256" key="2">
    <source>
        <dbReference type="ARBA" id="ARBA00006413"/>
    </source>
</evidence>
<reference evidence="16" key="1">
    <citation type="submission" date="2019-09" db="EMBL/GenBank/DDBJ databases">
        <title>Yersinia canariae sp. nov., isolated from a human yersiniosis case.</title>
        <authorList>
            <person name="Nguyen S.V."/>
            <person name="Greig D."/>
            <person name="Hurley D."/>
            <person name="Cao Y."/>
            <person name="McCabe E."/>
            <person name="Mitchell M."/>
            <person name="Jenkins C."/>
            <person name="Fanning S."/>
        </authorList>
    </citation>
    <scope>NUCLEOTIDE SEQUENCE [LARGE SCALE GENOMIC DNA]</scope>
    <source>
        <strain evidence="16">NCTC 14382</strain>
    </source>
</reference>
<dbReference type="KEGG" id="yca:F0T03_02300"/>
<evidence type="ECO:0000256" key="5">
    <source>
        <dbReference type="ARBA" id="ARBA00022519"/>
    </source>
</evidence>
<dbReference type="RefSeq" id="WP_050110967.1">
    <property type="nucleotide sequence ID" value="NZ_CABHYN010000005.1"/>
</dbReference>
<keyword evidence="4 13" id="KW-1003">Cell membrane</keyword>
<evidence type="ECO:0000256" key="11">
    <source>
        <dbReference type="ARBA" id="ARBA00034287"/>
    </source>
</evidence>
<feature type="transmembrane region" description="Helical" evidence="14">
    <location>
        <begin position="255"/>
        <end position="277"/>
    </location>
</feature>
<comment type="catalytic activity">
    <reaction evidence="12">
        <text>fumarate(in) + L-aspartate(out) = fumarate(out) + L-aspartate(in)</text>
        <dbReference type="Rhea" id="RHEA:72459"/>
        <dbReference type="ChEBI" id="CHEBI:29806"/>
        <dbReference type="ChEBI" id="CHEBI:29991"/>
    </reaction>
    <physiologicalReaction direction="left-to-right" evidence="12">
        <dbReference type="Rhea" id="RHEA:72460"/>
    </physiologicalReaction>
</comment>